<dbReference type="Proteomes" id="UP000554482">
    <property type="component" value="Unassembled WGS sequence"/>
</dbReference>
<gene>
    <name evidence="1" type="ORF">FRX31_022369</name>
</gene>
<accession>A0A7J6VV28</accession>
<name>A0A7J6VV28_THATH</name>
<protein>
    <submittedName>
        <fullName evidence="1">Argonaute</fullName>
    </submittedName>
</protein>
<evidence type="ECO:0000313" key="1">
    <source>
        <dbReference type="EMBL" id="KAF5188045.1"/>
    </source>
</evidence>
<dbReference type="EMBL" id="JABWDY010027255">
    <property type="protein sequence ID" value="KAF5188045.1"/>
    <property type="molecule type" value="Genomic_DNA"/>
</dbReference>
<dbReference type="OrthoDB" id="1688193at2759"/>
<organism evidence="1 2">
    <name type="scientific">Thalictrum thalictroides</name>
    <name type="common">Rue-anemone</name>
    <name type="synonym">Anemone thalictroides</name>
    <dbReference type="NCBI Taxonomy" id="46969"/>
    <lineage>
        <taxon>Eukaryota</taxon>
        <taxon>Viridiplantae</taxon>
        <taxon>Streptophyta</taxon>
        <taxon>Embryophyta</taxon>
        <taxon>Tracheophyta</taxon>
        <taxon>Spermatophyta</taxon>
        <taxon>Magnoliopsida</taxon>
        <taxon>Ranunculales</taxon>
        <taxon>Ranunculaceae</taxon>
        <taxon>Thalictroideae</taxon>
        <taxon>Thalictrum</taxon>
    </lineage>
</organism>
<sequence length="82" mass="9349">MSPRVCKDKVELTLKAFNRDPILPPYQAHPDQAELTLKTQYLEAMTKLQGKELDLLIVILPDNNGPLYGELKRILDLYLNVA</sequence>
<reference evidence="1 2" key="1">
    <citation type="submission" date="2020-06" db="EMBL/GenBank/DDBJ databases">
        <title>Transcriptomic and genomic resources for Thalictrum thalictroides and T. hernandezii: Facilitating candidate gene discovery in an emerging model plant lineage.</title>
        <authorList>
            <person name="Arias T."/>
            <person name="Riano-Pachon D.M."/>
            <person name="Di Stilio V.S."/>
        </authorList>
    </citation>
    <scope>NUCLEOTIDE SEQUENCE [LARGE SCALE GENOMIC DNA]</scope>
    <source>
        <strain evidence="2">cv. WT478/WT964</strain>
        <tissue evidence="1">Leaves</tissue>
    </source>
</reference>
<proteinExistence type="predicted"/>
<comment type="caution">
    <text evidence="1">The sequence shown here is derived from an EMBL/GenBank/DDBJ whole genome shotgun (WGS) entry which is preliminary data.</text>
</comment>
<dbReference type="Gene3D" id="3.40.50.2300">
    <property type="match status" value="1"/>
</dbReference>
<keyword evidence="2" id="KW-1185">Reference proteome</keyword>
<dbReference type="AlphaFoldDB" id="A0A7J6VV28"/>
<evidence type="ECO:0000313" key="2">
    <source>
        <dbReference type="Proteomes" id="UP000554482"/>
    </source>
</evidence>